<evidence type="ECO:0000256" key="3">
    <source>
        <dbReference type="ARBA" id="ARBA00023125"/>
    </source>
</evidence>
<dbReference type="CDD" id="cd00796">
    <property type="entry name" value="INT_Rci_Hp1_C"/>
    <property type="match status" value="1"/>
</dbReference>
<dbReference type="InterPro" id="IPR025166">
    <property type="entry name" value="Integrase_DNA_bind_dom"/>
</dbReference>
<dbReference type="EMBL" id="WTYW01000003">
    <property type="protein sequence ID" value="MXO86524.1"/>
    <property type="molecule type" value="Genomic_DNA"/>
</dbReference>
<evidence type="ECO:0000259" key="7">
    <source>
        <dbReference type="PROSITE" id="PS51900"/>
    </source>
</evidence>
<proteinExistence type="inferred from homology"/>
<dbReference type="Gene3D" id="1.10.150.130">
    <property type="match status" value="1"/>
</dbReference>
<evidence type="ECO:0000256" key="2">
    <source>
        <dbReference type="ARBA" id="ARBA00022908"/>
    </source>
</evidence>
<dbReference type="Proteomes" id="UP000433104">
    <property type="component" value="Unassembled WGS sequence"/>
</dbReference>
<evidence type="ECO:0000256" key="5">
    <source>
        <dbReference type="PROSITE-ProRule" id="PRU01248"/>
    </source>
</evidence>
<gene>
    <name evidence="8" type="ORF">GRI38_10855</name>
</gene>
<dbReference type="PROSITE" id="PS51900">
    <property type="entry name" value="CB"/>
    <property type="match status" value="1"/>
</dbReference>
<protein>
    <submittedName>
        <fullName evidence="8">Tyrosine-type recombinase/integrase</fullName>
    </submittedName>
</protein>
<sequence>MPKLTKTQVEKVMAPSQSPLYLWDDRIAGFGLKVLPSGKRKYVFKYRFGHGPNRIQKWMQLGSHGVLSTDDARRLAQQATACLARGVDPRAANGKSEQPPSLSEAWDRFASDYLPQKKSTTKRDYQAAWETLIKPRLGTSLVDEITTDDVEKLHKSLSQTPYRANRTLALLSRIFNLAERWGWRSSGTNPCKAVEKFKEIARQRFLSKEELGRLYASLNELQSRQLISVSAANAIQLLLHTGARSREITTAEWSWLSEERKTLALPDSKSGAKLIYLSEAALEICRSQRKSTGKTRFMFPGSDLDKPIVNLRKPWLRVCEHARLDGVRIHDLRHTAASIAIGAGASLTIVGKLLGHTQAQTTLRYAHLEADPALVAANLLGAAIESSSGKV</sequence>
<dbReference type="Pfam" id="PF00589">
    <property type="entry name" value="Phage_integrase"/>
    <property type="match status" value="1"/>
</dbReference>
<dbReference type="GO" id="GO:0006310">
    <property type="term" value="P:DNA recombination"/>
    <property type="evidence" value="ECO:0007669"/>
    <property type="project" value="UniProtKB-KW"/>
</dbReference>
<dbReference type="GO" id="GO:0015074">
    <property type="term" value="P:DNA integration"/>
    <property type="evidence" value="ECO:0007669"/>
    <property type="project" value="UniProtKB-KW"/>
</dbReference>
<dbReference type="InterPro" id="IPR010998">
    <property type="entry name" value="Integrase_recombinase_N"/>
</dbReference>
<evidence type="ECO:0000256" key="4">
    <source>
        <dbReference type="ARBA" id="ARBA00023172"/>
    </source>
</evidence>
<evidence type="ECO:0000256" key="1">
    <source>
        <dbReference type="ARBA" id="ARBA00008857"/>
    </source>
</evidence>
<dbReference type="InterPro" id="IPR013762">
    <property type="entry name" value="Integrase-like_cat_sf"/>
</dbReference>
<dbReference type="SUPFAM" id="SSF56349">
    <property type="entry name" value="DNA breaking-rejoining enzymes"/>
    <property type="match status" value="1"/>
</dbReference>
<dbReference type="GO" id="GO:0003677">
    <property type="term" value="F:DNA binding"/>
    <property type="evidence" value="ECO:0007669"/>
    <property type="project" value="UniProtKB-UniRule"/>
</dbReference>
<evidence type="ECO:0000313" key="8">
    <source>
        <dbReference type="EMBL" id="MXO86524.1"/>
    </source>
</evidence>
<reference evidence="8 9" key="1">
    <citation type="submission" date="2019-12" db="EMBL/GenBank/DDBJ databases">
        <title>Genomic-based taxomic classification of the family Erythrobacteraceae.</title>
        <authorList>
            <person name="Xu L."/>
        </authorList>
    </citation>
    <scope>NUCLEOTIDE SEQUENCE [LARGE SCALE GENOMIC DNA]</scope>
    <source>
        <strain evidence="8 9">MCCC 1A09962</strain>
    </source>
</reference>
<dbReference type="AlphaFoldDB" id="A0A844ZG49"/>
<accession>A0A844ZG49</accession>
<dbReference type="OrthoDB" id="7615137at2"/>
<comment type="caution">
    <text evidence="8">The sequence shown here is derived from an EMBL/GenBank/DDBJ whole genome shotgun (WGS) entry which is preliminary data.</text>
</comment>
<dbReference type="InterPro" id="IPR038488">
    <property type="entry name" value="Integrase_DNA-bd_sf"/>
</dbReference>
<dbReference type="InterPro" id="IPR002104">
    <property type="entry name" value="Integrase_catalytic"/>
</dbReference>
<dbReference type="InterPro" id="IPR011010">
    <property type="entry name" value="DNA_brk_join_enz"/>
</dbReference>
<name>A0A844ZG49_9SPHN</name>
<dbReference type="PROSITE" id="PS51898">
    <property type="entry name" value="TYR_RECOMBINASE"/>
    <property type="match status" value="1"/>
</dbReference>
<dbReference type="Gene3D" id="3.30.160.390">
    <property type="entry name" value="Integrase, DNA-binding domain"/>
    <property type="match status" value="1"/>
</dbReference>
<evidence type="ECO:0000259" key="6">
    <source>
        <dbReference type="PROSITE" id="PS51898"/>
    </source>
</evidence>
<dbReference type="PANTHER" id="PTHR30629:SF2">
    <property type="entry name" value="PROPHAGE INTEGRASE INTS-RELATED"/>
    <property type="match status" value="1"/>
</dbReference>
<feature type="domain" description="Core-binding (CB)" evidence="7">
    <location>
        <begin position="104"/>
        <end position="179"/>
    </location>
</feature>
<comment type="similarity">
    <text evidence="1">Belongs to the 'phage' integrase family.</text>
</comment>
<keyword evidence="9" id="KW-1185">Reference proteome</keyword>
<dbReference type="InterPro" id="IPR050808">
    <property type="entry name" value="Phage_Integrase"/>
</dbReference>
<evidence type="ECO:0000313" key="9">
    <source>
        <dbReference type="Proteomes" id="UP000433104"/>
    </source>
</evidence>
<organism evidence="8 9">
    <name type="scientific">Parapontixanthobacter aurantiacus</name>
    <dbReference type="NCBI Taxonomy" id="1463599"/>
    <lineage>
        <taxon>Bacteria</taxon>
        <taxon>Pseudomonadati</taxon>
        <taxon>Pseudomonadota</taxon>
        <taxon>Alphaproteobacteria</taxon>
        <taxon>Sphingomonadales</taxon>
        <taxon>Erythrobacteraceae</taxon>
        <taxon>Parapontixanthobacter</taxon>
    </lineage>
</organism>
<keyword evidence="4" id="KW-0233">DNA recombination</keyword>
<dbReference type="RefSeq" id="WP_160683647.1">
    <property type="nucleotide sequence ID" value="NZ_WTYW01000003.1"/>
</dbReference>
<feature type="domain" description="Tyr recombinase" evidence="6">
    <location>
        <begin position="201"/>
        <end position="380"/>
    </location>
</feature>
<keyword evidence="2" id="KW-0229">DNA integration</keyword>
<keyword evidence="3 5" id="KW-0238">DNA-binding</keyword>
<dbReference type="InterPro" id="IPR044068">
    <property type="entry name" value="CB"/>
</dbReference>
<dbReference type="PANTHER" id="PTHR30629">
    <property type="entry name" value="PROPHAGE INTEGRASE"/>
    <property type="match status" value="1"/>
</dbReference>
<dbReference type="Pfam" id="PF13356">
    <property type="entry name" value="Arm-DNA-bind_3"/>
    <property type="match status" value="1"/>
</dbReference>
<dbReference type="Gene3D" id="1.10.443.10">
    <property type="entry name" value="Intergrase catalytic core"/>
    <property type="match status" value="1"/>
</dbReference>